<feature type="domain" description="HTH myb-type" evidence="9">
    <location>
        <begin position="11"/>
        <end position="63"/>
    </location>
</feature>
<dbReference type="InterPro" id="IPR001005">
    <property type="entry name" value="SANT/Myb"/>
</dbReference>
<keyword evidence="11" id="KW-1185">Reference proteome</keyword>
<evidence type="ECO:0000256" key="7">
    <source>
        <dbReference type="ARBA" id="ARBA00023242"/>
    </source>
</evidence>
<keyword evidence="5" id="KW-0010">Activator</keyword>
<feature type="domain" description="HTH myb-type" evidence="9">
    <location>
        <begin position="64"/>
        <end position="118"/>
    </location>
</feature>
<dbReference type="InterPro" id="IPR017930">
    <property type="entry name" value="Myb_dom"/>
</dbReference>
<dbReference type="SUPFAM" id="SSF46689">
    <property type="entry name" value="Homeodomain-like"/>
    <property type="match status" value="1"/>
</dbReference>
<comment type="subcellular location">
    <subcellularLocation>
        <location evidence="1">Nucleus</location>
    </subcellularLocation>
</comment>
<sequence>MGCRTCEIKPKVICRKGLWSPEEDEKLRDYIHRNGHGSWSYIPAKAGLQRNGKSCRLRWLNYLRPGLKHGYFSPEEVEVVVSLHSKLGNKWSQIAMHLPGRTDNEVKNYWNCYLKKKAVKVEGSDHFHASTSISESNQNQKTTQLSEESIYQISFSGCSESMESSSEEDSIQSRKTVVNNCSNQEMNQIPIDKVLFAEWMPVDQAKSQSQMHANIGGLSCQWNSTSNEEINMPSNDHFLNGISNFNNCGEFEPQFNHGGTSSPEGSMFDLFSLIENCSGFQMSHDIIF</sequence>
<accession>A0AAQ3QC49</accession>
<evidence type="ECO:0000259" key="8">
    <source>
        <dbReference type="PROSITE" id="PS50090"/>
    </source>
</evidence>
<organism evidence="10 11">
    <name type="scientific">Canna indica</name>
    <name type="common">Indian-shot</name>
    <dbReference type="NCBI Taxonomy" id="4628"/>
    <lineage>
        <taxon>Eukaryota</taxon>
        <taxon>Viridiplantae</taxon>
        <taxon>Streptophyta</taxon>
        <taxon>Embryophyta</taxon>
        <taxon>Tracheophyta</taxon>
        <taxon>Spermatophyta</taxon>
        <taxon>Magnoliopsida</taxon>
        <taxon>Liliopsida</taxon>
        <taxon>Zingiberales</taxon>
        <taxon>Cannaceae</taxon>
        <taxon>Canna</taxon>
    </lineage>
</organism>
<dbReference type="AlphaFoldDB" id="A0AAQ3QC49"/>
<dbReference type="FunFam" id="1.10.10.60:FF:000077">
    <property type="entry name" value="MYB transcription factor"/>
    <property type="match status" value="1"/>
</dbReference>
<keyword evidence="4" id="KW-0238">DNA-binding</keyword>
<name>A0AAQ3QC49_9LILI</name>
<dbReference type="CDD" id="cd00167">
    <property type="entry name" value="SANT"/>
    <property type="match status" value="2"/>
</dbReference>
<dbReference type="Proteomes" id="UP001327560">
    <property type="component" value="Chromosome 5"/>
</dbReference>
<dbReference type="Pfam" id="PF00249">
    <property type="entry name" value="Myb_DNA-binding"/>
    <property type="match status" value="2"/>
</dbReference>
<dbReference type="Gene3D" id="1.10.10.60">
    <property type="entry name" value="Homeodomain-like"/>
    <property type="match status" value="2"/>
</dbReference>
<evidence type="ECO:0000313" key="11">
    <source>
        <dbReference type="Proteomes" id="UP001327560"/>
    </source>
</evidence>
<keyword evidence="6" id="KW-0804">Transcription</keyword>
<dbReference type="InterPro" id="IPR051953">
    <property type="entry name" value="Plant_SW-associated_TFs"/>
</dbReference>
<evidence type="ECO:0000259" key="9">
    <source>
        <dbReference type="PROSITE" id="PS51294"/>
    </source>
</evidence>
<evidence type="ECO:0000256" key="2">
    <source>
        <dbReference type="ARBA" id="ARBA00022737"/>
    </source>
</evidence>
<dbReference type="SMART" id="SM00717">
    <property type="entry name" value="SANT"/>
    <property type="match status" value="2"/>
</dbReference>
<gene>
    <name evidence="10" type="ORF">Cni_G15929</name>
</gene>
<dbReference type="PROSITE" id="PS50090">
    <property type="entry name" value="MYB_LIKE"/>
    <property type="match status" value="2"/>
</dbReference>
<keyword evidence="2" id="KW-0677">Repeat</keyword>
<dbReference type="PANTHER" id="PTHR47997:SF11">
    <property type="entry name" value="TRANSCRIPTION FACTOR LAF1"/>
    <property type="match status" value="1"/>
</dbReference>
<dbReference type="InterPro" id="IPR009057">
    <property type="entry name" value="Homeodomain-like_sf"/>
</dbReference>
<evidence type="ECO:0000256" key="1">
    <source>
        <dbReference type="ARBA" id="ARBA00004123"/>
    </source>
</evidence>
<evidence type="ECO:0000256" key="4">
    <source>
        <dbReference type="ARBA" id="ARBA00023125"/>
    </source>
</evidence>
<dbReference type="PROSITE" id="PS51294">
    <property type="entry name" value="HTH_MYB"/>
    <property type="match status" value="2"/>
</dbReference>
<reference evidence="10 11" key="1">
    <citation type="submission" date="2023-10" db="EMBL/GenBank/DDBJ databases">
        <title>Chromosome-scale genome assembly provides insights into flower coloration mechanisms of Canna indica.</title>
        <authorList>
            <person name="Li C."/>
        </authorList>
    </citation>
    <scope>NUCLEOTIDE SEQUENCE [LARGE SCALE GENOMIC DNA]</scope>
    <source>
        <tissue evidence="10">Flower</tissue>
    </source>
</reference>
<dbReference type="PANTHER" id="PTHR47997">
    <property type="entry name" value="MYB DOMAIN PROTEIN 55"/>
    <property type="match status" value="1"/>
</dbReference>
<dbReference type="GO" id="GO:0003677">
    <property type="term" value="F:DNA binding"/>
    <property type="evidence" value="ECO:0007669"/>
    <property type="project" value="UniProtKB-KW"/>
</dbReference>
<evidence type="ECO:0000256" key="6">
    <source>
        <dbReference type="ARBA" id="ARBA00023163"/>
    </source>
</evidence>
<dbReference type="GO" id="GO:0005634">
    <property type="term" value="C:nucleus"/>
    <property type="evidence" value="ECO:0007669"/>
    <property type="project" value="UniProtKB-SubCell"/>
</dbReference>
<evidence type="ECO:0000256" key="3">
    <source>
        <dbReference type="ARBA" id="ARBA00023015"/>
    </source>
</evidence>
<keyword evidence="7" id="KW-0539">Nucleus</keyword>
<evidence type="ECO:0000313" key="10">
    <source>
        <dbReference type="EMBL" id="WOL07191.1"/>
    </source>
</evidence>
<feature type="domain" description="Myb-like" evidence="8">
    <location>
        <begin position="15"/>
        <end position="63"/>
    </location>
</feature>
<keyword evidence="3" id="KW-0805">Transcription regulation</keyword>
<proteinExistence type="predicted"/>
<dbReference type="EMBL" id="CP136894">
    <property type="protein sequence ID" value="WOL07191.1"/>
    <property type="molecule type" value="Genomic_DNA"/>
</dbReference>
<protein>
    <submittedName>
        <fullName evidence="10">Transcription factor LAF1-like</fullName>
    </submittedName>
</protein>
<evidence type="ECO:0000256" key="5">
    <source>
        <dbReference type="ARBA" id="ARBA00023159"/>
    </source>
</evidence>
<feature type="domain" description="Myb-like" evidence="8">
    <location>
        <begin position="64"/>
        <end position="114"/>
    </location>
</feature>
<dbReference type="GO" id="GO:0045893">
    <property type="term" value="P:positive regulation of DNA-templated transcription"/>
    <property type="evidence" value="ECO:0007669"/>
    <property type="project" value="UniProtKB-ARBA"/>
</dbReference>